<dbReference type="AlphaFoldDB" id="A0A084VGN7"/>
<dbReference type="EnsemblMetazoa" id="ASIC004344-RA">
    <property type="protein sequence ID" value="ASIC004344-PA"/>
    <property type="gene ID" value="ASIC004344"/>
</dbReference>
<dbReference type="EMBL" id="KE524836">
    <property type="protein sequence ID" value="KFB37131.1"/>
    <property type="molecule type" value="Genomic_DNA"/>
</dbReference>
<keyword evidence="4" id="KW-1185">Reference proteome</keyword>
<accession>A0A084VGN7</accession>
<dbReference type="VEuPathDB" id="VectorBase:ASIC004344"/>
<dbReference type="EMBL" id="ATLV01013038">
    <property type="status" value="NOT_ANNOTATED_CDS"/>
    <property type="molecule type" value="Genomic_DNA"/>
</dbReference>
<evidence type="ECO:0000313" key="4">
    <source>
        <dbReference type="Proteomes" id="UP000030765"/>
    </source>
</evidence>
<reference evidence="2 4" key="1">
    <citation type="journal article" date="2014" name="BMC Genomics">
        <title>Genome sequence of Anopheles sinensis provides insight into genetics basis of mosquito competence for malaria parasites.</title>
        <authorList>
            <person name="Zhou D."/>
            <person name="Zhang D."/>
            <person name="Ding G."/>
            <person name="Shi L."/>
            <person name="Hou Q."/>
            <person name="Ye Y."/>
            <person name="Xu Y."/>
            <person name="Zhou H."/>
            <person name="Xiong C."/>
            <person name="Li S."/>
            <person name="Yu J."/>
            <person name="Hong S."/>
            <person name="Yu X."/>
            <person name="Zou P."/>
            <person name="Chen C."/>
            <person name="Chang X."/>
            <person name="Wang W."/>
            <person name="Lv Y."/>
            <person name="Sun Y."/>
            <person name="Ma L."/>
            <person name="Shen B."/>
            <person name="Zhu C."/>
        </authorList>
    </citation>
    <scope>NUCLEOTIDE SEQUENCE [LARGE SCALE GENOMIC DNA]</scope>
</reference>
<sequence length="144" mass="15037">MKSGVSRGTLRHSANGKDSPGHSSAADFCLPILFVTADNADKVSDRQQQQHTGARAHAGLGPVLNGYATLCASSDKDIGQAEIPFSGAKVSASGAREFQDSPGQPVVREKKSARALPLHRTVMSRHCACAARVNGKRCPGGAEE</sequence>
<organism evidence="2">
    <name type="scientific">Anopheles sinensis</name>
    <name type="common">Mosquito</name>
    <dbReference type="NCBI Taxonomy" id="74873"/>
    <lineage>
        <taxon>Eukaryota</taxon>
        <taxon>Metazoa</taxon>
        <taxon>Ecdysozoa</taxon>
        <taxon>Arthropoda</taxon>
        <taxon>Hexapoda</taxon>
        <taxon>Insecta</taxon>
        <taxon>Pterygota</taxon>
        <taxon>Neoptera</taxon>
        <taxon>Endopterygota</taxon>
        <taxon>Diptera</taxon>
        <taxon>Nematocera</taxon>
        <taxon>Culicoidea</taxon>
        <taxon>Culicidae</taxon>
        <taxon>Anophelinae</taxon>
        <taxon>Anopheles</taxon>
    </lineage>
</organism>
<gene>
    <name evidence="2" type="ORF">ZHAS_00004344</name>
</gene>
<protein>
    <submittedName>
        <fullName evidence="2 3">Uncharacterized protein</fullName>
    </submittedName>
</protein>
<name>A0A084VGN7_ANOSI</name>
<reference evidence="3" key="2">
    <citation type="submission" date="2020-05" db="UniProtKB">
        <authorList>
            <consortium name="EnsemblMetazoa"/>
        </authorList>
    </citation>
    <scope>IDENTIFICATION</scope>
</reference>
<feature type="region of interest" description="Disordered" evidence="1">
    <location>
        <begin position="1"/>
        <end position="23"/>
    </location>
</feature>
<dbReference type="Proteomes" id="UP000030765">
    <property type="component" value="Unassembled WGS sequence"/>
</dbReference>
<evidence type="ECO:0000313" key="3">
    <source>
        <dbReference type="EnsemblMetazoa" id="ASIC004344-PA"/>
    </source>
</evidence>
<evidence type="ECO:0000313" key="2">
    <source>
        <dbReference type="EMBL" id="KFB37131.1"/>
    </source>
</evidence>
<evidence type="ECO:0000256" key="1">
    <source>
        <dbReference type="SAM" id="MobiDB-lite"/>
    </source>
</evidence>
<proteinExistence type="predicted"/>